<proteinExistence type="predicted"/>
<feature type="transmembrane region" description="Helical" evidence="3">
    <location>
        <begin position="119"/>
        <end position="139"/>
    </location>
</feature>
<name>A0A840A5F8_9CAUL</name>
<keyword evidence="1" id="KW-0175">Coiled coil</keyword>
<evidence type="ECO:0000313" key="4">
    <source>
        <dbReference type="EMBL" id="MBB3893229.1"/>
    </source>
</evidence>
<accession>A0A840A5F8</accession>
<evidence type="ECO:0000256" key="3">
    <source>
        <dbReference type="SAM" id="Phobius"/>
    </source>
</evidence>
<feature type="transmembrane region" description="Helical" evidence="3">
    <location>
        <begin position="83"/>
        <end position="107"/>
    </location>
</feature>
<sequence>MKIKKRQQPVDLQSLDGEGAPTPEPVDTVEAAAADQAFSFAPPPSGDLAVEAKTTTAAGRSSSDIAPRIPVTRTTTVAPSSGWTIYMAALVVSVLWACAPIAFAWGYRRSVAPFDFEPFAVAVFAALAIGPAALVWALAYMVRQGQLLGVEARRTKALADEMVTPAMAAGAQTVDLVHAMREEIARAGAAAQEARDTIIVLRQALAGESEELAAAAANAARTAQGLSETLGRERSELGGLAQTLDAQAAAVADAITRQAKMVGEASDLAEAQLREAEASLAARAADLAAAAGETSDAARVAAEDLTRHIARLETAGLGVTEQIGAVEKGLTEQRAGLVTAAHALRADQESFAAQSETHTAQLAEFIGQARLSAAEMGDRAVKGGEALRQLMAEATAQFRELAETAKAERDEFGQSTLHSVEAVARAAAAERARLEEQTRAAITAMTQAAEDTRQVAARHAETARNQVDQLSEAAFTAGQQANKVFEARLDEARALIEQSAKMVEQAGAATISKLDEGARAARATLDELASMLADIEERATKLPAAARDRAEEVRMAVAESIDELMDHARRTADETQAIDEAFQDRVRRNYDMLSEAVRLMGSVATASAPPPAPPAARERPERVSLRASLTKAPPTAAVPEPQQAAERADESAELELNDPLPADDAGERGRPRLRLTPTATDAEFSHVFEQAGGRHEEPAADGWTWKDLLSSLEEHDDGAETEAEAASRPLEEILAGEIAAMGIDPTALLPRSRIHELAVAMQVRDVDGARAVVRKLAPAATRRLTRKLFTDEPLKRQVMTYLARYNELLEDAAERDAEGFVVESLLSSEPGRTYLLFDAAAGDLA</sequence>
<evidence type="ECO:0008006" key="6">
    <source>
        <dbReference type="Google" id="ProtNLM"/>
    </source>
</evidence>
<dbReference type="EMBL" id="JACIDK010000008">
    <property type="protein sequence ID" value="MBB3893229.1"/>
    <property type="molecule type" value="Genomic_DNA"/>
</dbReference>
<feature type="region of interest" description="Disordered" evidence="2">
    <location>
        <begin position="1"/>
        <end position="27"/>
    </location>
</feature>
<feature type="region of interest" description="Disordered" evidence="2">
    <location>
        <begin position="604"/>
        <end position="672"/>
    </location>
</feature>
<evidence type="ECO:0000256" key="1">
    <source>
        <dbReference type="SAM" id="Coils"/>
    </source>
</evidence>
<keyword evidence="5" id="KW-1185">Reference proteome</keyword>
<keyword evidence="3" id="KW-1133">Transmembrane helix</keyword>
<reference evidence="4 5" key="1">
    <citation type="submission" date="2020-08" db="EMBL/GenBank/DDBJ databases">
        <title>Genomic Encyclopedia of Type Strains, Phase IV (KMG-IV): sequencing the most valuable type-strain genomes for metagenomic binning, comparative biology and taxonomic classification.</title>
        <authorList>
            <person name="Goeker M."/>
        </authorList>
    </citation>
    <scope>NUCLEOTIDE SEQUENCE [LARGE SCALE GENOMIC DNA]</scope>
    <source>
        <strain evidence="4 5">DSM 21793</strain>
    </source>
</reference>
<evidence type="ECO:0000313" key="5">
    <source>
        <dbReference type="Proteomes" id="UP000530564"/>
    </source>
</evidence>
<comment type="caution">
    <text evidence="4">The sequence shown here is derived from an EMBL/GenBank/DDBJ whole genome shotgun (WGS) entry which is preliminary data.</text>
</comment>
<gene>
    <name evidence="4" type="ORF">GGQ61_003971</name>
</gene>
<keyword evidence="3" id="KW-0472">Membrane</keyword>
<dbReference type="Proteomes" id="UP000530564">
    <property type="component" value="Unassembled WGS sequence"/>
</dbReference>
<feature type="coiled-coil region" evidence="1">
    <location>
        <begin position="391"/>
        <end position="437"/>
    </location>
</feature>
<protein>
    <recommendedName>
        <fullName evidence="6">Polar localization protein TipN</fullName>
    </recommendedName>
</protein>
<keyword evidence="3" id="KW-0812">Transmembrane</keyword>
<organism evidence="4 5">
    <name type="scientific">Phenylobacterium haematophilum</name>
    <dbReference type="NCBI Taxonomy" id="98513"/>
    <lineage>
        <taxon>Bacteria</taxon>
        <taxon>Pseudomonadati</taxon>
        <taxon>Pseudomonadota</taxon>
        <taxon>Alphaproteobacteria</taxon>
        <taxon>Caulobacterales</taxon>
        <taxon>Caulobacteraceae</taxon>
        <taxon>Phenylobacterium</taxon>
    </lineage>
</organism>
<dbReference type="RefSeq" id="WP_183776577.1">
    <property type="nucleotide sequence ID" value="NZ_JACIDK010000008.1"/>
</dbReference>
<evidence type="ECO:0000256" key="2">
    <source>
        <dbReference type="SAM" id="MobiDB-lite"/>
    </source>
</evidence>
<dbReference type="AlphaFoldDB" id="A0A840A5F8"/>